<accession>A0AAD7J1Q7</accession>
<feature type="region of interest" description="Disordered" evidence="1">
    <location>
        <begin position="29"/>
        <end position="77"/>
    </location>
</feature>
<gene>
    <name evidence="3" type="ORF">B0H16DRAFT_1833181</name>
</gene>
<feature type="region of interest" description="Disordered" evidence="1">
    <location>
        <begin position="224"/>
        <end position="270"/>
    </location>
</feature>
<dbReference type="InterPro" id="IPR012337">
    <property type="entry name" value="RNaseH-like_sf"/>
</dbReference>
<dbReference type="PANTHER" id="PTHR24401">
    <property type="entry name" value="SI:CH211-243P7.3-RELATED"/>
    <property type="match status" value="1"/>
</dbReference>
<protein>
    <recommendedName>
        <fullName evidence="2">DUF6729 domain-containing protein</fullName>
    </recommendedName>
</protein>
<evidence type="ECO:0000313" key="4">
    <source>
        <dbReference type="Proteomes" id="UP001215598"/>
    </source>
</evidence>
<keyword evidence="4" id="KW-1185">Reference proteome</keyword>
<feature type="domain" description="DUF6729" evidence="2">
    <location>
        <begin position="288"/>
        <end position="504"/>
    </location>
</feature>
<proteinExistence type="predicted"/>
<dbReference type="Pfam" id="PF20499">
    <property type="entry name" value="DUF6729"/>
    <property type="match status" value="1"/>
</dbReference>
<dbReference type="Gene3D" id="3.30.420.10">
    <property type="entry name" value="Ribonuclease H-like superfamily/Ribonuclease H"/>
    <property type="match status" value="2"/>
</dbReference>
<comment type="caution">
    <text evidence="3">The sequence shown here is derived from an EMBL/GenBank/DDBJ whole genome shotgun (WGS) entry which is preliminary data.</text>
</comment>
<feature type="compositionally biased region" description="Acidic residues" evidence="1">
    <location>
        <begin position="252"/>
        <end position="263"/>
    </location>
</feature>
<feature type="compositionally biased region" description="Basic and acidic residues" evidence="1">
    <location>
        <begin position="134"/>
        <end position="152"/>
    </location>
</feature>
<evidence type="ECO:0000259" key="2">
    <source>
        <dbReference type="Pfam" id="PF20499"/>
    </source>
</evidence>
<dbReference type="Proteomes" id="UP001215598">
    <property type="component" value="Unassembled WGS sequence"/>
</dbReference>
<dbReference type="InterPro" id="IPR046616">
    <property type="entry name" value="DUF6729"/>
</dbReference>
<evidence type="ECO:0000256" key="1">
    <source>
        <dbReference type="SAM" id="MobiDB-lite"/>
    </source>
</evidence>
<dbReference type="InterPro" id="IPR036397">
    <property type="entry name" value="RNaseH_sf"/>
</dbReference>
<feature type="region of interest" description="Disordered" evidence="1">
    <location>
        <begin position="121"/>
        <end position="152"/>
    </location>
</feature>
<dbReference type="SUPFAM" id="SSF53098">
    <property type="entry name" value="Ribonuclease H-like"/>
    <property type="match status" value="1"/>
</dbReference>
<dbReference type="GO" id="GO:0003676">
    <property type="term" value="F:nucleic acid binding"/>
    <property type="evidence" value="ECO:0007669"/>
    <property type="project" value="InterPro"/>
</dbReference>
<name>A0AAD7J1Q7_9AGAR</name>
<reference evidence="3" key="1">
    <citation type="submission" date="2023-03" db="EMBL/GenBank/DDBJ databases">
        <title>Massive genome expansion in bonnet fungi (Mycena s.s.) driven by repeated elements and novel gene families across ecological guilds.</title>
        <authorList>
            <consortium name="Lawrence Berkeley National Laboratory"/>
            <person name="Harder C.B."/>
            <person name="Miyauchi S."/>
            <person name="Viragh M."/>
            <person name="Kuo A."/>
            <person name="Thoen E."/>
            <person name="Andreopoulos B."/>
            <person name="Lu D."/>
            <person name="Skrede I."/>
            <person name="Drula E."/>
            <person name="Henrissat B."/>
            <person name="Morin E."/>
            <person name="Kohler A."/>
            <person name="Barry K."/>
            <person name="LaButti K."/>
            <person name="Morin E."/>
            <person name="Salamov A."/>
            <person name="Lipzen A."/>
            <person name="Mereny Z."/>
            <person name="Hegedus B."/>
            <person name="Baldrian P."/>
            <person name="Stursova M."/>
            <person name="Weitz H."/>
            <person name="Taylor A."/>
            <person name="Grigoriev I.V."/>
            <person name="Nagy L.G."/>
            <person name="Martin F."/>
            <person name="Kauserud H."/>
        </authorList>
    </citation>
    <scope>NUCLEOTIDE SEQUENCE</scope>
    <source>
        <strain evidence="3">CBHHK182m</strain>
    </source>
</reference>
<sequence>MNPSSPDYFAEVEDFDDAILLDMSPLKLTGPVSAPVSPSPGPRNMLPPDVITEPSAGENGENNQDLPGNEDIGAQGFIPSRSNQFVPYIHTATSIHQFVHDSNQSQSNSASVIFVDDNTEIQAARGGRPPNPETVRRNATEKRSVGRPRDSTKFQAYAGPQTFWTGPSGSNVTLKTDRGGPMRQRTLAEWGPAQAPLQIPDSVPTIEVPILNLSTPPRVEYIIPDADPNRTIDVDDDIDLSDPSERMGEGQGQEDLDPEEDDDGLPRKRAPLPHFVKTAYEKFKTKLGDKLYEMKTFWVPQQAGFFILRSKQPPAAEDMYNARLYFWAPDLLVDDPLCCPSCGAKLIGHGYTRPRRVVDLNNCFYMIGRRYLCPKCKNPKSDKPTVTFNSWDARIMKSLPIQLQDEFPAYLSHRGAMSKTVFELMRTFFQYGLGSKQFSNSLQVLHRLHFDRLHAQYLDGVIAWAKAHPEKASPTFTEFSSFDDPQGYAGFVPSSAWLCMMYNQYIEEHGAAMDQQTNMKSMRLGQLDHGYKVPKQIMKINGESVFAATLTVTNEWGEARILVFVATSSHSEYESALLDTKKSLELYGHSQPEVIFTDNPAADKPFLENIFPSLTKDVVPVVKDSGMELFIMPNDISVRVSYDLAAIENEIAKITHDINIQDATDKLVVGFDAEWNVDTASGTTHPTAIIQIAYKTWVNVFQIAHFKGKLPAALIAFLSNGQIIKVGRAVKVDLDRLAKESNAPQPFYWNQRNLSAEQTEYAALDALVSLQIYDQLVKKQAPGRIDETALPGTPVSVHNTDGQIIANGLISADTAPILGAPPVTKTRIRIQVTETLIPGALVSLHGRKALQTFGPVPFDIVFPRNRVFTQIIESSANPSVAIEPVPTPPAADDAQLLELVNFLQQGSDEVVGMANTWMDEIDAPDPEINPAPPSNGPDNVDQAALAAALNLLNDPEFSTWSLEIRSRVIMDVWHAMARVKVSKEHGMRYAFGIALRDAIFIPNPEDKALIEAYLKTQKSSWEEQLRFNALWLWRRCRRVVPPPAELYHAVSQVYMLYGPQKDTKTKMPLFNAQAWHDAKNVLKAIKLGLLSDPPGVQVYFQMGVDRKNNANLPVYRCARGTTTVEGGIHHSLRTRMPKSGTSIRHAAARIKDYVFIHNLVVGTLNRTGHMYRGHYNVEVLNRLQVSLELARHLIPNAPILRGWINGDLYIQGEERIGILPLPEVTRNAAGILRHVELTDSKFKHAYLAKQQGTKYAVITVHSVEEKLHFTKMMQNFVPFNIPNKPPDWTQGALQWNKDADGETIFYKVEEHLRSYHLRWLRAANQKSSISQVLPQIQVLQDNLRSNSRISGALSVPAIQLSPNPLTLTGLRTSASLSSTVQNESPTFAETSTLTHSTEFTTPDLVASSAGAGSLGKRGPTHDSFLWERPKHRQRRTCNKCRQDGCKGGSKKSLCPNPCGDCNSMVCEGRSATFPDVKCGGMWVD</sequence>
<dbReference type="PANTHER" id="PTHR24401:SF29">
    <property type="entry name" value="SI:CH211-243P7.3-RELATED"/>
    <property type="match status" value="1"/>
</dbReference>
<organism evidence="3 4">
    <name type="scientific">Mycena metata</name>
    <dbReference type="NCBI Taxonomy" id="1033252"/>
    <lineage>
        <taxon>Eukaryota</taxon>
        <taxon>Fungi</taxon>
        <taxon>Dikarya</taxon>
        <taxon>Basidiomycota</taxon>
        <taxon>Agaricomycotina</taxon>
        <taxon>Agaricomycetes</taxon>
        <taxon>Agaricomycetidae</taxon>
        <taxon>Agaricales</taxon>
        <taxon>Marasmiineae</taxon>
        <taxon>Mycenaceae</taxon>
        <taxon>Mycena</taxon>
    </lineage>
</organism>
<evidence type="ECO:0000313" key="3">
    <source>
        <dbReference type="EMBL" id="KAJ7754059.1"/>
    </source>
</evidence>
<dbReference type="EMBL" id="JARKIB010000053">
    <property type="protein sequence ID" value="KAJ7754059.1"/>
    <property type="molecule type" value="Genomic_DNA"/>
</dbReference>